<dbReference type="InterPro" id="IPR052158">
    <property type="entry name" value="INH-QAR"/>
</dbReference>
<dbReference type="PANTHER" id="PTHR43130:SF3">
    <property type="entry name" value="HTH-TYPE TRANSCRIPTIONAL REGULATOR RV1931C"/>
    <property type="match status" value="1"/>
</dbReference>
<dbReference type="RefSeq" id="WP_266054879.1">
    <property type="nucleotide sequence ID" value="NZ_JAPFQN010000002.1"/>
</dbReference>
<dbReference type="PANTHER" id="PTHR43130">
    <property type="entry name" value="ARAC-FAMILY TRANSCRIPTIONAL REGULATOR"/>
    <property type="match status" value="1"/>
</dbReference>
<dbReference type="InterPro" id="IPR029062">
    <property type="entry name" value="Class_I_gatase-like"/>
</dbReference>
<sequence length="196" mass="21974">MTVGFFIYDNMELMDFAGPWEVLSVAAELVKDKHSLKLYSFADVSRPVNTINGVTITPDFVIDEIPDTNLLIIPGGNGSKRIIDQDHIMNRLKEIISFTELTATVCSGARIAASLGLLKEKKFTTHYSVFDDVLKIEPTANPDFDNRFMHDDRIVTSAGVSAGIDMAIYLVSTIFDDEVAQKTARFIEYPYYIYNT</sequence>
<dbReference type="EMBL" id="JAPFQN010000002">
    <property type="protein sequence ID" value="MCX2742598.1"/>
    <property type="molecule type" value="Genomic_DNA"/>
</dbReference>
<feature type="domain" description="DJ-1/PfpI" evidence="1">
    <location>
        <begin position="2"/>
        <end position="171"/>
    </location>
</feature>
<evidence type="ECO:0000313" key="2">
    <source>
        <dbReference type="EMBL" id="MCX2742598.1"/>
    </source>
</evidence>
<evidence type="ECO:0000313" key="3">
    <source>
        <dbReference type="Proteomes" id="UP001209885"/>
    </source>
</evidence>
<dbReference type="CDD" id="cd03139">
    <property type="entry name" value="GATase1_PfpI_2"/>
    <property type="match status" value="1"/>
</dbReference>
<dbReference type="Proteomes" id="UP001209885">
    <property type="component" value="Unassembled WGS sequence"/>
</dbReference>
<reference evidence="2 3" key="1">
    <citation type="submission" date="2022-11" db="EMBL/GenBank/DDBJ databases">
        <title>The characterization of three novel Bacteroidetes species and genomic analysis of their roles in tidal elemental geochemical cycles.</title>
        <authorList>
            <person name="Ma K."/>
        </authorList>
    </citation>
    <scope>NUCLEOTIDE SEQUENCE [LARGE SCALE GENOMIC DNA]</scope>
    <source>
        <strain evidence="2 3">M17</strain>
    </source>
</reference>
<organism evidence="2 3">
    <name type="scientific">Mangrovivirga halotolerans</name>
    <dbReference type="NCBI Taxonomy" id="2993936"/>
    <lineage>
        <taxon>Bacteria</taxon>
        <taxon>Pseudomonadati</taxon>
        <taxon>Bacteroidota</taxon>
        <taxon>Cytophagia</taxon>
        <taxon>Cytophagales</taxon>
        <taxon>Mangrovivirgaceae</taxon>
        <taxon>Mangrovivirga</taxon>
    </lineage>
</organism>
<accession>A0ABT3RL87</accession>
<gene>
    <name evidence="2" type="ORF">OO013_01910</name>
</gene>
<name>A0ABT3RL87_9BACT</name>
<dbReference type="InterPro" id="IPR002818">
    <property type="entry name" value="DJ-1/PfpI"/>
</dbReference>
<comment type="caution">
    <text evidence="2">The sequence shown here is derived from an EMBL/GenBank/DDBJ whole genome shotgun (WGS) entry which is preliminary data.</text>
</comment>
<dbReference type="Gene3D" id="3.40.50.880">
    <property type="match status" value="1"/>
</dbReference>
<protein>
    <submittedName>
        <fullName evidence="2">DJ-1/PfpI family protein</fullName>
    </submittedName>
</protein>
<proteinExistence type="predicted"/>
<evidence type="ECO:0000259" key="1">
    <source>
        <dbReference type="Pfam" id="PF01965"/>
    </source>
</evidence>
<dbReference type="SUPFAM" id="SSF52317">
    <property type="entry name" value="Class I glutamine amidotransferase-like"/>
    <property type="match status" value="1"/>
</dbReference>
<dbReference type="Pfam" id="PF01965">
    <property type="entry name" value="DJ-1_PfpI"/>
    <property type="match status" value="1"/>
</dbReference>
<keyword evidence="3" id="KW-1185">Reference proteome</keyword>